<dbReference type="Gene3D" id="3.30.1460.10">
    <property type="match status" value="1"/>
</dbReference>
<dbReference type="Proteomes" id="UP000702544">
    <property type="component" value="Unassembled WGS sequence"/>
</dbReference>
<dbReference type="Pfam" id="PF22550">
    <property type="entry name" value="CesT_Tir_1"/>
    <property type="match status" value="1"/>
</dbReference>
<reference evidence="1 2" key="1">
    <citation type="submission" date="2020-01" db="EMBL/GenBank/DDBJ databases">
        <title>Genomes assembled from Gulf of Kutch pelagic sediment metagenomes.</title>
        <authorList>
            <person name="Chandrashekar M."/>
            <person name="Mahajan M.S."/>
            <person name="Dave K.J."/>
            <person name="Vatsa P."/>
            <person name="Nathani N.M."/>
        </authorList>
    </citation>
    <scope>NUCLEOTIDE SEQUENCE [LARGE SCALE GENOMIC DNA]</scope>
    <source>
        <strain evidence="1">KS3-K002</strain>
    </source>
</reference>
<dbReference type="SUPFAM" id="SSF69635">
    <property type="entry name" value="Type III secretory system chaperone-like"/>
    <property type="match status" value="1"/>
</dbReference>
<evidence type="ECO:0000313" key="2">
    <source>
        <dbReference type="Proteomes" id="UP000702544"/>
    </source>
</evidence>
<accession>A0AAE5CC98</accession>
<evidence type="ECO:0000313" key="1">
    <source>
        <dbReference type="EMBL" id="NIR75543.1"/>
    </source>
</evidence>
<sequence>MVTREDIEGYLLRMELPFQEVEEGLWVVGDEQETASVVVNYTPPLLLIRVEVMETPDDEELAAGLHRELLELNANDLVHGAYGLDGTEVVLTDTLQLTDLDFSELQASLESIFLALRAHYETLARFRTP</sequence>
<organism evidence="1 2">
    <name type="scientific">Candidatus Kutchimonas denitrificans</name>
    <dbReference type="NCBI Taxonomy" id="3056748"/>
    <lineage>
        <taxon>Bacteria</taxon>
        <taxon>Pseudomonadati</taxon>
        <taxon>Gemmatimonadota</taxon>
        <taxon>Gemmatimonadia</taxon>
        <taxon>Candidatus Palauibacterales</taxon>
        <taxon>Candidatus Palauibacteraceae</taxon>
        <taxon>Candidatus Kutchimonas</taxon>
    </lineage>
</organism>
<dbReference type="InterPro" id="IPR054345">
    <property type="entry name" value="Tir-like"/>
</dbReference>
<gene>
    <name evidence="1" type="ORF">GWO12_10620</name>
</gene>
<protein>
    <submittedName>
        <fullName evidence="1">YbjN domain-containing protein</fullName>
    </submittedName>
</protein>
<dbReference type="EMBL" id="JAACAK010000083">
    <property type="protein sequence ID" value="NIR75543.1"/>
    <property type="molecule type" value="Genomic_DNA"/>
</dbReference>
<name>A0AAE5CC98_9BACT</name>
<dbReference type="AlphaFoldDB" id="A0AAE5CC98"/>
<comment type="caution">
    <text evidence="1">The sequence shown here is derived from an EMBL/GenBank/DDBJ whole genome shotgun (WGS) entry which is preliminary data.</text>
</comment>
<proteinExistence type="predicted"/>